<sequence>MRLRLQILNRLLPEEKQRVKRGFGSQMRPTSFYESQVQMKIMDQNNKAILIDTGWDFGSGTGEQQDEFQEELVDESQYLEIRPLNKNNKKHKYMKHKNSVGRSPWSIVQLDELSGTAREGTGPVKHKIKIQTTHQQKSMNSLSNINKPTELDCTLLELDQMLNLNVDLAGMKTNPFIVPKGTMYQLTAYEAAQAHHVPSEILSKNGNIRKVASSTDSIDSSQENLISELKVEKNGDRIFVRNLATCINTSFVTNLNQSEDQQH</sequence>
<protein>
    <submittedName>
        <fullName evidence="1">Uncharacterized protein</fullName>
    </submittedName>
</protein>
<reference evidence="1 2" key="1">
    <citation type="submission" date="2019-03" db="EMBL/GenBank/DDBJ databases">
        <title>Single cell metagenomics reveals metabolic interactions within the superorganism composed of flagellate Streblomastix strix and complex community of Bacteroidetes bacteria on its surface.</title>
        <authorList>
            <person name="Treitli S.C."/>
            <person name="Kolisko M."/>
            <person name="Husnik F."/>
            <person name="Keeling P."/>
            <person name="Hampl V."/>
        </authorList>
    </citation>
    <scope>NUCLEOTIDE SEQUENCE [LARGE SCALE GENOMIC DNA]</scope>
    <source>
        <strain evidence="1">ST1C</strain>
    </source>
</reference>
<dbReference type="AlphaFoldDB" id="A0A5J4X6W5"/>
<evidence type="ECO:0000313" key="1">
    <source>
        <dbReference type="EMBL" id="KAA6402783.1"/>
    </source>
</evidence>
<dbReference type="Proteomes" id="UP000324800">
    <property type="component" value="Unassembled WGS sequence"/>
</dbReference>
<evidence type="ECO:0000313" key="2">
    <source>
        <dbReference type="Proteomes" id="UP000324800"/>
    </source>
</evidence>
<proteinExistence type="predicted"/>
<accession>A0A5J4X6W5</accession>
<organism evidence="1 2">
    <name type="scientific">Streblomastix strix</name>
    <dbReference type="NCBI Taxonomy" id="222440"/>
    <lineage>
        <taxon>Eukaryota</taxon>
        <taxon>Metamonada</taxon>
        <taxon>Preaxostyla</taxon>
        <taxon>Oxymonadida</taxon>
        <taxon>Streblomastigidae</taxon>
        <taxon>Streblomastix</taxon>
    </lineage>
</organism>
<comment type="caution">
    <text evidence="1">The sequence shown here is derived from an EMBL/GenBank/DDBJ whole genome shotgun (WGS) entry which is preliminary data.</text>
</comment>
<dbReference type="EMBL" id="SNRW01000186">
    <property type="protein sequence ID" value="KAA6402783.1"/>
    <property type="molecule type" value="Genomic_DNA"/>
</dbReference>
<name>A0A5J4X6W5_9EUKA</name>
<gene>
    <name evidence="1" type="ORF">EZS28_001693</name>
</gene>